<proteinExistence type="predicted"/>
<evidence type="ECO:0000313" key="5">
    <source>
        <dbReference type="Proteomes" id="UP000249464"/>
    </source>
</evidence>
<dbReference type="AlphaFoldDB" id="A0A2X0N8Q0"/>
<dbReference type="PANTHER" id="PTHR43702:SF3">
    <property type="entry name" value="PROTEIN TSGA"/>
    <property type="match status" value="1"/>
</dbReference>
<feature type="transmembrane region" description="Helical" evidence="3">
    <location>
        <begin position="157"/>
        <end position="176"/>
    </location>
</feature>
<feature type="transmembrane region" description="Helical" evidence="3">
    <location>
        <begin position="115"/>
        <end position="136"/>
    </location>
</feature>
<sequence>MADSGSVTGVKAAGPDVPKRQQYFAFGLVTSLFFLWGFSYGLLDVLNKHFQTVFGITKLQSTMIQVAYFGAYVVYSPICGQFISKFGYKKGIYMGLGLYCIGALGFWPSAKFQKYGGFVASAFIIACGLATLEVCANSYVTVLGSPEQAAFRLNFSQSFNGLASFVGPLIASKFFFGDEKARNSLGAVQWVYLAVACMGASVMVLFSFAKLPEISESDMIEQQAAAGYIDDRPLYKRRHTVFGFLAQWMYVGAQVNVATFAINYLTDKNDFTTSRASQLFGFMQITFMVGRFASTPLLRIFNPATILAVYGAMCSIFTLIATLKGGKTGLASLFIVFFFESVCYPTTFTLATCNLGKWTKRGGSLIVMGVGGGAMFPPIQGVIADHKGTQVSYIIPFIGFLCVFAYGLGMRWYLAKFDNHVLNLDTAIPMLGRIDSDKASTDVKAEGTEFRP</sequence>
<dbReference type="GO" id="GO:0022857">
    <property type="term" value="F:transmembrane transporter activity"/>
    <property type="evidence" value="ECO:0007669"/>
    <property type="project" value="InterPro"/>
</dbReference>
<gene>
    <name evidence="4" type="primary">BQ5605_C037g11597</name>
    <name evidence="4" type="ORF">BQ5605_C037G11597</name>
</gene>
<feature type="transmembrane region" description="Helical" evidence="3">
    <location>
        <begin position="91"/>
        <end position="109"/>
    </location>
</feature>
<feature type="transmembrane region" description="Helical" evidence="3">
    <location>
        <begin position="276"/>
        <end position="293"/>
    </location>
</feature>
<dbReference type="STRING" id="796604.A0A2X0N8Q0"/>
<reference evidence="4 5" key="1">
    <citation type="submission" date="2016-11" db="EMBL/GenBank/DDBJ databases">
        <authorList>
            <person name="Jaros S."/>
            <person name="Januszkiewicz K."/>
            <person name="Wedrychowicz H."/>
        </authorList>
    </citation>
    <scope>NUCLEOTIDE SEQUENCE [LARGE SCALE GENOMIC DNA]</scope>
</reference>
<keyword evidence="3" id="KW-0472">Membrane</keyword>
<feature type="transmembrane region" description="Helical" evidence="3">
    <location>
        <begin position="23"/>
        <end position="43"/>
    </location>
</feature>
<dbReference type="SUPFAM" id="SSF103473">
    <property type="entry name" value="MFS general substrate transporter"/>
    <property type="match status" value="1"/>
</dbReference>
<dbReference type="InterPro" id="IPR050375">
    <property type="entry name" value="MFS_TsgA-like"/>
</dbReference>
<dbReference type="EMBL" id="FQNC01000062">
    <property type="protein sequence ID" value="SGY93586.1"/>
    <property type="molecule type" value="Genomic_DNA"/>
</dbReference>
<keyword evidence="5" id="KW-1185">Reference proteome</keyword>
<dbReference type="PANTHER" id="PTHR43702">
    <property type="entry name" value="L-FUCOSE-PROTON SYMPORTER"/>
    <property type="match status" value="1"/>
</dbReference>
<dbReference type="Gene3D" id="1.20.1250.20">
    <property type="entry name" value="MFS general substrate transporter like domains"/>
    <property type="match status" value="2"/>
</dbReference>
<organism evidence="4 5">
    <name type="scientific">Microbotryum silenes-dioicae</name>
    <dbReference type="NCBI Taxonomy" id="796604"/>
    <lineage>
        <taxon>Eukaryota</taxon>
        <taxon>Fungi</taxon>
        <taxon>Dikarya</taxon>
        <taxon>Basidiomycota</taxon>
        <taxon>Pucciniomycotina</taxon>
        <taxon>Microbotryomycetes</taxon>
        <taxon>Microbotryales</taxon>
        <taxon>Microbotryaceae</taxon>
        <taxon>Microbotryum</taxon>
    </lineage>
</organism>
<name>A0A2X0N8Q0_9BASI</name>
<feature type="transmembrane region" description="Helical" evidence="3">
    <location>
        <begin position="390"/>
        <end position="409"/>
    </location>
</feature>
<comment type="subcellular location">
    <subcellularLocation>
        <location evidence="1">Cell inner membrane</location>
        <topology evidence="1">Multi-pass membrane protein</topology>
    </subcellularLocation>
</comment>
<feature type="transmembrane region" description="Helical" evidence="3">
    <location>
        <begin position="329"/>
        <end position="353"/>
    </location>
</feature>
<accession>A0A2X0N8Q0</accession>
<protein>
    <submittedName>
        <fullName evidence="4">BQ5605_C037g11597 protein</fullName>
    </submittedName>
</protein>
<evidence type="ECO:0000313" key="4">
    <source>
        <dbReference type="EMBL" id="SGY93586.1"/>
    </source>
</evidence>
<feature type="transmembrane region" description="Helical" evidence="3">
    <location>
        <begin position="188"/>
        <end position="209"/>
    </location>
</feature>
<evidence type="ECO:0000256" key="2">
    <source>
        <dbReference type="ARBA" id="ARBA00022475"/>
    </source>
</evidence>
<dbReference type="GO" id="GO:0005886">
    <property type="term" value="C:plasma membrane"/>
    <property type="evidence" value="ECO:0007669"/>
    <property type="project" value="UniProtKB-SubCell"/>
</dbReference>
<dbReference type="InterPro" id="IPR011701">
    <property type="entry name" value="MFS"/>
</dbReference>
<feature type="transmembrane region" description="Helical" evidence="3">
    <location>
        <begin position="241"/>
        <end position="264"/>
    </location>
</feature>
<keyword evidence="3" id="KW-0812">Transmembrane</keyword>
<dbReference type="InterPro" id="IPR036259">
    <property type="entry name" value="MFS_trans_sf"/>
</dbReference>
<evidence type="ECO:0000256" key="3">
    <source>
        <dbReference type="SAM" id="Phobius"/>
    </source>
</evidence>
<feature type="transmembrane region" description="Helical" evidence="3">
    <location>
        <begin position="63"/>
        <end position="84"/>
    </location>
</feature>
<feature type="transmembrane region" description="Helical" evidence="3">
    <location>
        <begin position="300"/>
        <end position="323"/>
    </location>
</feature>
<dbReference type="CDD" id="cd17394">
    <property type="entry name" value="MFS_FucP_like"/>
    <property type="match status" value="1"/>
</dbReference>
<feature type="transmembrane region" description="Helical" evidence="3">
    <location>
        <begin position="365"/>
        <end position="384"/>
    </location>
</feature>
<dbReference type="Proteomes" id="UP000249464">
    <property type="component" value="Unassembled WGS sequence"/>
</dbReference>
<keyword evidence="2" id="KW-1003">Cell membrane</keyword>
<keyword evidence="3" id="KW-1133">Transmembrane helix</keyword>
<evidence type="ECO:0000256" key="1">
    <source>
        <dbReference type="ARBA" id="ARBA00004429"/>
    </source>
</evidence>
<dbReference type="Pfam" id="PF07690">
    <property type="entry name" value="MFS_1"/>
    <property type="match status" value="1"/>
</dbReference>